<sequence length="511" mass="58413">MDISYNNKRIAKNTLLLYFRMLFTMGVALYTSRIVLATLGVEDYGIYNVVGGVVAMFGFLNSAMSSVTQRYLTFELENGDFERLQRIFCTSINIHVFIAICIFILGETIGLWFLYNKMVIPESRMQAAMWVYQMSILSTMMLVVSVPYNAAIIAHEKMSAFAYISVFEVISKLLIVYLLAITVWDRLIIYAILLFIIQLLTRIVYSNYCNHHFKETKYRFIFDKSLFQEMLAFAGWNLCGNIAGILSTQGLNILLNMFFGPVINAARAIAVQVQNAIQMFSANFQMALNPQITKSYAVNDMQYMHSLIFRSSKYTFLLLFFLSLPVMIKTPMILHFWLKTVPDYTVSFLRLMLCVTILDCMANPLMISAAATGRVRRYQSIVGGILLSIVPLSYLVLKSGGDPISVFFVHLCICICAFVVRLFIVKPMIKLSLSNYSREVLLRMFYVVLLSVPLPLLINYYLSDNFGALFLICVVCVLMTILSTYFVGLNSVEREFVACKLLQFKEKIFKY</sequence>
<evidence type="ECO:0000256" key="2">
    <source>
        <dbReference type="ARBA" id="ARBA00022475"/>
    </source>
</evidence>
<evidence type="ECO:0000256" key="6">
    <source>
        <dbReference type="SAM" id="Phobius"/>
    </source>
</evidence>
<feature type="transmembrane region" description="Helical" evidence="6">
    <location>
        <begin position="92"/>
        <end position="115"/>
    </location>
</feature>
<organism evidence="7 8">
    <name type="scientific">Bacteroides cellulosilyticus DSM 14838</name>
    <dbReference type="NCBI Taxonomy" id="537012"/>
    <lineage>
        <taxon>Bacteria</taxon>
        <taxon>Pseudomonadati</taxon>
        <taxon>Bacteroidota</taxon>
        <taxon>Bacteroidia</taxon>
        <taxon>Bacteroidales</taxon>
        <taxon>Bacteroidaceae</taxon>
        <taxon>Bacteroides</taxon>
    </lineage>
</organism>
<dbReference type="GO" id="GO:0005886">
    <property type="term" value="C:plasma membrane"/>
    <property type="evidence" value="ECO:0007669"/>
    <property type="project" value="UniProtKB-SubCell"/>
</dbReference>
<feature type="transmembrane region" description="Helical" evidence="6">
    <location>
        <begin position="45"/>
        <end position="64"/>
    </location>
</feature>
<dbReference type="PANTHER" id="PTHR30250:SF26">
    <property type="entry name" value="PSMA PROTEIN"/>
    <property type="match status" value="1"/>
</dbReference>
<feature type="transmembrane region" description="Helical" evidence="6">
    <location>
        <begin position="403"/>
        <end position="424"/>
    </location>
</feature>
<feature type="transmembrane region" description="Helical" evidence="6">
    <location>
        <begin position="187"/>
        <end position="205"/>
    </location>
</feature>
<accession>E2N8R0</accession>
<evidence type="ECO:0000256" key="3">
    <source>
        <dbReference type="ARBA" id="ARBA00022692"/>
    </source>
</evidence>
<feature type="transmembrane region" description="Helical" evidence="6">
    <location>
        <begin position="21"/>
        <end position="39"/>
    </location>
</feature>
<gene>
    <name evidence="7" type="ORF">BACCELL_00655</name>
</gene>
<protein>
    <submittedName>
        <fullName evidence="7">Polysaccharide biosynthesis protein</fullName>
    </submittedName>
</protein>
<keyword evidence="3 6" id="KW-0812">Transmembrane</keyword>
<dbReference type="RefSeq" id="WP_007210044.1">
    <property type="nucleotide sequence ID" value="NZ_EQ973489.1"/>
</dbReference>
<reference evidence="7 8" key="1">
    <citation type="submission" date="2008-12" db="EMBL/GenBank/DDBJ databases">
        <authorList>
            <person name="Fulton L."/>
            <person name="Clifton S."/>
            <person name="Fulton B."/>
            <person name="Xu J."/>
            <person name="Minx P."/>
            <person name="Pepin K.H."/>
            <person name="Johnson M."/>
            <person name="Bhonagiri V."/>
            <person name="Nash W.E."/>
            <person name="Mardis E.R."/>
            <person name="Wilson R.K."/>
        </authorList>
    </citation>
    <scope>NUCLEOTIDE SEQUENCE [LARGE SCALE GENOMIC DNA]</scope>
    <source>
        <strain evidence="7 8">DSM 14838</strain>
    </source>
</reference>
<dbReference type="AlphaFoldDB" id="E2N8R0"/>
<evidence type="ECO:0000256" key="5">
    <source>
        <dbReference type="ARBA" id="ARBA00023136"/>
    </source>
</evidence>
<evidence type="ECO:0000256" key="4">
    <source>
        <dbReference type="ARBA" id="ARBA00022989"/>
    </source>
</evidence>
<name>E2N8R0_9BACE</name>
<dbReference type="EMBL" id="ACCH01000065">
    <property type="protein sequence ID" value="EEF91619.1"/>
    <property type="molecule type" value="Genomic_DNA"/>
</dbReference>
<evidence type="ECO:0000256" key="1">
    <source>
        <dbReference type="ARBA" id="ARBA00004651"/>
    </source>
</evidence>
<feature type="transmembrane region" description="Helical" evidence="6">
    <location>
        <begin position="378"/>
        <end position="397"/>
    </location>
</feature>
<feature type="transmembrane region" description="Helical" evidence="6">
    <location>
        <begin position="344"/>
        <end position="366"/>
    </location>
</feature>
<keyword evidence="2" id="KW-1003">Cell membrane</keyword>
<feature type="transmembrane region" description="Helical" evidence="6">
    <location>
        <begin position="444"/>
        <end position="462"/>
    </location>
</feature>
<feature type="transmembrane region" description="Helical" evidence="6">
    <location>
        <begin position="127"/>
        <end position="148"/>
    </location>
</feature>
<dbReference type="Proteomes" id="UP000003711">
    <property type="component" value="Unassembled WGS sequence"/>
</dbReference>
<keyword evidence="4 6" id="KW-1133">Transmembrane helix</keyword>
<feature type="transmembrane region" description="Helical" evidence="6">
    <location>
        <begin position="468"/>
        <end position="487"/>
    </location>
</feature>
<dbReference type="PANTHER" id="PTHR30250">
    <property type="entry name" value="PST FAMILY PREDICTED COLANIC ACID TRANSPORTER"/>
    <property type="match status" value="1"/>
</dbReference>
<dbReference type="HOGENOM" id="CLU_040798_1_0_10"/>
<feature type="transmembrane region" description="Helical" evidence="6">
    <location>
        <begin position="314"/>
        <end position="338"/>
    </location>
</feature>
<comment type="caution">
    <text evidence="7">The sequence shown here is derived from an EMBL/GenBank/DDBJ whole genome shotgun (WGS) entry which is preliminary data.</text>
</comment>
<dbReference type="InterPro" id="IPR050833">
    <property type="entry name" value="Poly_Biosynth_Transport"/>
</dbReference>
<keyword evidence="5 6" id="KW-0472">Membrane</keyword>
<evidence type="ECO:0000313" key="7">
    <source>
        <dbReference type="EMBL" id="EEF91619.1"/>
    </source>
</evidence>
<reference evidence="7 8" key="2">
    <citation type="submission" date="2009-01" db="EMBL/GenBank/DDBJ databases">
        <title>Draft genome sequence of Bacteroides cellulosilyticus (DSM 14838).</title>
        <authorList>
            <person name="Sudarsanam P."/>
            <person name="Ley R."/>
            <person name="Guruge J."/>
            <person name="Turnbaugh P.J."/>
            <person name="Mahowald M."/>
            <person name="Liep D."/>
            <person name="Gordon J."/>
        </authorList>
    </citation>
    <scope>NUCLEOTIDE SEQUENCE [LARGE SCALE GENOMIC DNA]</scope>
    <source>
        <strain evidence="7 8">DSM 14838</strain>
    </source>
</reference>
<comment type="subcellular location">
    <subcellularLocation>
        <location evidence="1">Cell membrane</location>
        <topology evidence="1">Multi-pass membrane protein</topology>
    </subcellularLocation>
</comment>
<proteinExistence type="predicted"/>
<evidence type="ECO:0000313" key="8">
    <source>
        <dbReference type="Proteomes" id="UP000003711"/>
    </source>
</evidence>
<feature type="transmembrane region" description="Helical" evidence="6">
    <location>
        <begin position="160"/>
        <end position="181"/>
    </location>
</feature>